<evidence type="ECO:0000256" key="1">
    <source>
        <dbReference type="SAM" id="MobiDB-lite"/>
    </source>
</evidence>
<evidence type="ECO:0000259" key="2">
    <source>
        <dbReference type="Pfam" id="PF13683"/>
    </source>
</evidence>
<dbReference type="InterPro" id="IPR012337">
    <property type="entry name" value="RNaseH-like_sf"/>
</dbReference>
<protein>
    <recommendedName>
        <fullName evidence="2">Integrase catalytic domain-containing protein</fullName>
    </recommendedName>
</protein>
<organism evidence="3 4">
    <name type="scientific">Rhizobium gallicum</name>
    <dbReference type="NCBI Taxonomy" id="56730"/>
    <lineage>
        <taxon>Bacteria</taxon>
        <taxon>Pseudomonadati</taxon>
        <taxon>Pseudomonadota</taxon>
        <taxon>Alphaproteobacteria</taxon>
        <taxon>Hyphomicrobiales</taxon>
        <taxon>Rhizobiaceae</taxon>
        <taxon>Rhizobium/Agrobacterium group</taxon>
        <taxon>Rhizobium</taxon>
    </lineage>
</organism>
<dbReference type="EMBL" id="CP017105">
    <property type="protein sequence ID" value="APO70729.1"/>
    <property type="molecule type" value="Genomic_DNA"/>
</dbReference>
<reference evidence="3 4" key="1">
    <citation type="submission" date="2016-09" db="EMBL/GenBank/DDBJ databases">
        <title>The complete genome sequences of Rhizobium gallicum, symbiovars gallicum and phaseoli, symbionts associated to common bean (Phaseolus vulgaris).</title>
        <authorList>
            <person name="Bustos P."/>
            <person name="Santamaria R.I."/>
            <person name="Perez-Carrascal O.M."/>
            <person name="Juarez S."/>
            <person name="Lozano L."/>
            <person name="Martinez-Flores I."/>
            <person name="Martinez-Romero E."/>
            <person name="Cevallos M."/>
            <person name="Romero D."/>
            <person name="Davila G."/>
            <person name="Gonzalez V."/>
        </authorList>
    </citation>
    <scope>NUCLEOTIDE SEQUENCE [LARGE SCALE GENOMIC DNA]</scope>
    <source>
        <strain evidence="3 4">IE4872</strain>
        <plasmid evidence="4">prgalie4872d</plasmid>
    </source>
</reference>
<geneLocation type="plasmid" evidence="4">
    <name>prgalie4872d</name>
</geneLocation>
<dbReference type="Proteomes" id="UP000184749">
    <property type="component" value="Plasmid pRgalIE4872d"/>
</dbReference>
<dbReference type="AlphaFoldDB" id="A0A1L5NSB0"/>
<feature type="region of interest" description="Disordered" evidence="1">
    <location>
        <begin position="79"/>
        <end position="104"/>
    </location>
</feature>
<feature type="compositionally biased region" description="Polar residues" evidence="1">
    <location>
        <begin position="95"/>
        <end position="104"/>
    </location>
</feature>
<name>A0A1L5NSB0_9HYPH</name>
<keyword evidence="3" id="KW-0614">Plasmid</keyword>
<gene>
    <name evidence="3" type="ORF">IE4872_PD00188</name>
</gene>
<dbReference type="SUPFAM" id="SSF53098">
    <property type="entry name" value="Ribonuclease H-like"/>
    <property type="match status" value="1"/>
</dbReference>
<feature type="region of interest" description="Disordered" evidence="1">
    <location>
        <begin position="1"/>
        <end position="32"/>
    </location>
</feature>
<feature type="compositionally biased region" description="Basic residues" evidence="1">
    <location>
        <begin position="16"/>
        <end position="27"/>
    </location>
</feature>
<proteinExistence type="predicted"/>
<dbReference type="GO" id="GO:0015074">
    <property type="term" value="P:DNA integration"/>
    <property type="evidence" value="ECO:0007669"/>
    <property type="project" value="InterPro"/>
</dbReference>
<dbReference type="InterPro" id="IPR036397">
    <property type="entry name" value="RNaseH_sf"/>
</dbReference>
<evidence type="ECO:0000313" key="3">
    <source>
        <dbReference type="EMBL" id="APO70729.1"/>
    </source>
</evidence>
<feature type="domain" description="Integrase catalytic" evidence="2">
    <location>
        <begin position="32"/>
        <end position="83"/>
    </location>
</feature>
<dbReference type="Gene3D" id="3.30.420.10">
    <property type="entry name" value="Ribonuclease H-like superfamily/Ribonuclease H"/>
    <property type="match status" value="1"/>
</dbReference>
<accession>A0A1L5NSB0</accession>
<feature type="compositionally biased region" description="Polar residues" evidence="1">
    <location>
        <begin position="79"/>
        <end position="88"/>
    </location>
</feature>
<sequence>MLPVPHVPDGLTIRPFQKKNSRTKRHQDHIPDNGQVEKMNRMIKDAVRRFHYENHDQLRQHLADFVAAYNFGGRHKTLNGLTPTSSSAKFEPHSPNASPLIHST</sequence>
<evidence type="ECO:0000313" key="4">
    <source>
        <dbReference type="Proteomes" id="UP000184749"/>
    </source>
</evidence>
<dbReference type="Pfam" id="PF13683">
    <property type="entry name" value="rve_3"/>
    <property type="match status" value="1"/>
</dbReference>
<dbReference type="GO" id="GO:0003676">
    <property type="term" value="F:nucleic acid binding"/>
    <property type="evidence" value="ECO:0007669"/>
    <property type="project" value="InterPro"/>
</dbReference>
<dbReference type="InterPro" id="IPR001584">
    <property type="entry name" value="Integrase_cat-core"/>
</dbReference>